<organism evidence="2">
    <name type="scientific">Sesamum latifolium</name>
    <dbReference type="NCBI Taxonomy" id="2727402"/>
    <lineage>
        <taxon>Eukaryota</taxon>
        <taxon>Viridiplantae</taxon>
        <taxon>Streptophyta</taxon>
        <taxon>Embryophyta</taxon>
        <taxon>Tracheophyta</taxon>
        <taxon>Spermatophyta</taxon>
        <taxon>Magnoliopsida</taxon>
        <taxon>eudicotyledons</taxon>
        <taxon>Gunneridae</taxon>
        <taxon>Pentapetalae</taxon>
        <taxon>asterids</taxon>
        <taxon>lamiids</taxon>
        <taxon>Lamiales</taxon>
        <taxon>Pedaliaceae</taxon>
        <taxon>Sesamum</taxon>
    </lineage>
</organism>
<dbReference type="PANTHER" id="PTHR11439:SF483">
    <property type="entry name" value="PEPTIDE SYNTHASE GLIP-LIKE, PUTATIVE (AFU_ORTHOLOGUE AFUA_3G12920)-RELATED"/>
    <property type="match status" value="1"/>
</dbReference>
<proteinExistence type="predicted"/>
<reference evidence="2" key="1">
    <citation type="submission" date="2020-06" db="EMBL/GenBank/DDBJ databases">
        <authorList>
            <person name="Li T."/>
            <person name="Hu X."/>
            <person name="Zhang T."/>
            <person name="Song X."/>
            <person name="Zhang H."/>
            <person name="Dai N."/>
            <person name="Sheng W."/>
            <person name="Hou X."/>
            <person name="Wei L."/>
        </authorList>
    </citation>
    <scope>NUCLEOTIDE SEQUENCE</scope>
    <source>
        <strain evidence="2">KEN1</strain>
        <tissue evidence="2">Leaf</tissue>
    </source>
</reference>
<dbReference type="EMBL" id="JACGWN010000003">
    <property type="protein sequence ID" value="KAL0456365.1"/>
    <property type="molecule type" value="Genomic_DNA"/>
</dbReference>
<reference evidence="2" key="2">
    <citation type="journal article" date="2024" name="Plant">
        <title>Genomic evolution and insights into agronomic trait innovations of Sesamum species.</title>
        <authorList>
            <person name="Miao H."/>
            <person name="Wang L."/>
            <person name="Qu L."/>
            <person name="Liu H."/>
            <person name="Sun Y."/>
            <person name="Le M."/>
            <person name="Wang Q."/>
            <person name="Wei S."/>
            <person name="Zheng Y."/>
            <person name="Lin W."/>
            <person name="Duan Y."/>
            <person name="Cao H."/>
            <person name="Xiong S."/>
            <person name="Wang X."/>
            <person name="Wei L."/>
            <person name="Li C."/>
            <person name="Ma Q."/>
            <person name="Ju M."/>
            <person name="Zhao R."/>
            <person name="Li G."/>
            <person name="Mu C."/>
            <person name="Tian Q."/>
            <person name="Mei H."/>
            <person name="Zhang T."/>
            <person name="Gao T."/>
            <person name="Zhang H."/>
        </authorList>
    </citation>
    <scope>NUCLEOTIDE SEQUENCE</scope>
    <source>
        <strain evidence="2">KEN1</strain>
    </source>
</reference>
<evidence type="ECO:0000313" key="2">
    <source>
        <dbReference type="EMBL" id="KAL0456365.1"/>
    </source>
</evidence>
<gene>
    <name evidence="2" type="ORF">Slati_0975700</name>
</gene>
<dbReference type="InterPro" id="IPR013103">
    <property type="entry name" value="RVT_2"/>
</dbReference>
<dbReference type="PANTHER" id="PTHR11439">
    <property type="entry name" value="GAG-POL-RELATED RETROTRANSPOSON"/>
    <property type="match status" value="1"/>
</dbReference>
<protein>
    <submittedName>
        <fullName evidence="2">Retrovirus-related Pol polyprotein from transposon TNT 1-94</fullName>
    </submittedName>
</protein>
<sequence length="151" mass="17333">MTDLGLMRYFLGIQVKQSLGRIFLSQEKYIDDLLKKFNMYHCKPISTPMALNEKLHIHDDGEKVDPSLYRKLIGSLHYLNTMPDITHSVSLLSRFINEPSKTCNVAAKRILRYLKSTKNQGTEFEKEENCKLVGYSSDWPGSIDDRKSTSG</sequence>
<dbReference type="AlphaFoldDB" id="A0AAW2XS03"/>
<name>A0AAW2XS03_9LAMI</name>
<evidence type="ECO:0000259" key="1">
    <source>
        <dbReference type="Pfam" id="PF07727"/>
    </source>
</evidence>
<dbReference type="Pfam" id="PF07727">
    <property type="entry name" value="RVT_2"/>
    <property type="match status" value="1"/>
</dbReference>
<comment type="caution">
    <text evidence="2">The sequence shown here is derived from an EMBL/GenBank/DDBJ whole genome shotgun (WGS) entry which is preliminary data.</text>
</comment>
<accession>A0AAW2XS03</accession>
<feature type="domain" description="Reverse transcriptase Ty1/copia-type" evidence="1">
    <location>
        <begin position="1"/>
        <end position="49"/>
    </location>
</feature>